<dbReference type="RefSeq" id="XP_040788008.1">
    <property type="nucleotide sequence ID" value="XM_040936877.1"/>
</dbReference>
<organism evidence="1 2">
    <name type="scientific">Cucurbitaria berberidis CBS 394.84</name>
    <dbReference type="NCBI Taxonomy" id="1168544"/>
    <lineage>
        <taxon>Eukaryota</taxon>
        <taxon>Fungi</taxon>
        <taxon>Dikarya</taxon>
        <taxon>Ascomycota</taxon>
        <taxon>Pezizomycotina</taxon>
        <taxon>Dothideomycetes</taxon>
        <taxon>Pleosporomycetidae</taxon>
        <taxon>Pleosporales</taxon>
        <taxon>Pleosporineae</taxon>
        <taxon>Cucurbitariaceae</taxon>
        <taxon>Cucurbitaria</taxon>
    </lineage>
</organism>
<protein>
    <submittedName>
        <fullName evidence="1">Uncharacterized protein</fullName>
    </submittedName>
</protein>
<keyword evidence="2" id="KW-1185">Reference proteome</keyword>
<comment type="caution">
    <text evidence="1">The sequence shown here is derived from an EMBL/GenBank/DDBJ whole genome shotgun (WGS) entry which is preliminary data.</text>
</comment>
<accession>A0A9P4GH43</accession>
<gene>
    <name evidence="1" type="ORF">K460DRAFT_405704</name>
</gene>
<reference evidence="1" key="1">
    <citation type="submission" date="2020-01" db="EMBL/GenBank/DDBJ databases">
        <authorList>
            <consortium name="DOE Joint Genome Institute"/>
            <person name="Haridas S."/>
            <person name="Albert R."/>
            <person name="Binder M."/>
            <person name="Bloem J."/>
            <person name="Labutti K."/>
            <person name="Salamov A."/>
            <person name="Andreopoulos B."/>
            <person name="Baker S.E."/>
            <person name="Barry K."/>
            <person name="Bills G."/>
            <person name="Bluhm B.H."/>
            <person name="Cannon C."/>
            <person name="Castanera R."/>
            <person name="Culley D.E."/>
            <person name="Daum C."/>
            <person name="Ezra D."/>
            <person name="Gonzalez J.B."/>
            <person name="Henrissat B."/>
            <person name="Kuo A."/>
            <person name="Liang C."/>
            <person name="Lipzen A."/>
            <person name="Lutzoni F."/>
            <person name="Magnuson J."/>
            <person name="Mondo S."/>
            <person name="Nolan M."/>
            <person name="Ohm R."/>
            <person name="Pangilinan J."/>
            <person name="Park H.-J."/>
            <person name="Ramirez L."/>
            <person name="Alfaro M."/>
            <person name="Sun H."/>
            <person name="Tritt A."/>
            <person name="Yoshinaga Y."/>
            <person name="Zwiers L.-H."/>
            <person name="Turgeon B.G."/>
            <person name="Goodwin S.B."/>
            <person name="Spatafora J.W."/>
            <person name="Crous P.W."/>
            <person name="Grigoriev I.V."/>
        </authorList>
    </citation>
    <scope>NUCLEOTIDE SEQUENCE</scope>
    <source>
        <strain evidence="1">CBS 394.84</strain>
    </source>
</reference>
<proteinExistence type="predicted"/>
<dbReference type="AlphaFoldDB" id="A0A9P4GH43"/>
<dbReference type="GeneID" id="63854127"/>
<evidence type="ECO:0000313" key="1">
    <source>
        <dbReference type="EMBL" id="KAF1845445.1"/>
    </source>
</evidence>
<dbReference type="EMBL" id="ML976616">
    <property type="protein sequence ID" value="KAF1845445.1"/>
    <property type="molecule type" value="Genomic_DNA"/>
</dbReference>
<evidence type="ECO:0000313" key="2">
    <source>
        <dbReference type="Proteomes" id="UP000800039"/>
    </source>
</evidence>
<sequence length="220" mass="24320">MALMCESAWTKALCRATPYSKTDGRQTLQLHNGSSSIRFMREVDVDARCTHNYMDQNGPDKTWNRATMREYMICMPEYNAAALSCNSRGLRAAGNNNDMAADWRSVTSKGTAPYELYRATHPPPPPTRLPSTPDPSTPSLVIDTTGPPPNTALLLGLSGAVLLLSSCVSPYPLRSLPPPILPLTCGELTEEQSPTLHQPPSRDFCTFWSRLEERHARITD</sequence>
<name>A0A9P4GH43_9PLEO</name>
<dbReference type="Proteomes" id="UP000800039">
    <property type="component" value="Unassembled WGS sequence"/>
</dbReference>